<sequence>MYLARQAVVTSALFALANGQNIISAIGTKGSNTSQALQVDLNDPKDMNIINVAEISSNIVNQCGRTINGGNIDVGAKEEDALANGKVTSVTKGTDVTVTLSANSTMASGTYTCDLDPKGNVQGATGQTKLTSSQNTANTNNNNNNNNNNNKNNKNGNNNRRLVVRQSVVARANKASSGNTMTLTVTMPSDLACIGSSAGNVCTVRCVNEQDVGGCFAVQQTDTTPLDGNNDPSNINTAQDQAGITKQIAQNKQDLGTAEKAIADVDADALTNEGKQNAAVVAAIISADPSTTSQAAASNSNSGKKGSSNNAKGQGKNGGGNNNNKRAPSGSRWAKRRSYSDFADE</sequence>
<evidence type="ECO:0000256" key="2">
    <source>
        <dbReference type="SAM" id="SignalP"/>
    </source>
</evidence>
<comment type="caution">
    <text evidence="3">The sequence shown here is derived from an EMBL/GenBank/DDBJ whole genome shotgun (WGS) entry which is preliminary data.</text>
</comment>
<keyword evidence="4" id="KW-1185">Reference proteome</keyword>
<accession>A0A9P8V043</accession>
<evidence type="ECO:0000313" key="4">
    <source>
        <dbReference type="Proteomes" id="UP000758603"/>
    </source>
</evidence>
<feature type="chain" id="PRO_5040452493" description="Gas1-like protein" evidence="2">
    <location>
        <begin position="20"/>
        <end position="345"/>
    </location>
</feature>
<proteinExistence type="predicted"/>
<evidence type="ECO:0000313" key="3">
    <source>
        <dbReference type="EMBL" id="KAH6661290.1"/>
    </source>
</evidence>
<dbReference type="AlphaFoldDB" id="A0A9P8V043"/>
<organism evidence="3 4">
    <name type="scientific">Truncatella angustata</name>
    <dbReference type="NCBI Taxonomy" id="152316"/>
    <lineage>
        <taxon>Eukaryota</taxon>
        <taxon>Fungi</taxon>
        <taxon>Dikarya</taxon>
        <taxon>Ascomycota</taxon>
        <taxon>Pezizomycotina</taxon>
        <taxon>Sordariomycetes</taxon>
        <taxon>Xylariomycetidae</taxon>
        <taxon>Amphisphaeriales</taxon>
        <taxon>Sporocadaceae</taxon>
        <taxon>Truncatella</taxon>
    </lineage>
</organism>
<keyword evidence="2" id="KW-0732">Signal</keyword>
<feature type="region of interest" description="Disordered" evidence="1">
    <location>
        <begin position="289"/>
        <end position="345"/>
    </location>
</feature>
<dbReference type="OrthoDB" id="3241054at2759"/>
<dbReference type="GeneID" id="70138341"/>
<evidence type="ECO:0000256" key="1">
    <source>
        <dbReference type="SAM" id="MobiDB-lite"/>
    </source>
</evidence>
<evidence type="ECO:0008006" key="5">
    <source>
        <dbReference type="Google" id="ProtNLM"/>
    </source>
</evidence>
<feature type="compositionally biased region" description="Polar residues" evidence="1">
    <location>
        <begin position="122"/>
        <end position="134"/>
    </location>
</feature>
<feature type="region of interest" description="Disordered" evidence="1">
    <location>
        <begin position="116"/>
        <end position="159"/>
    </location>
</feature>
<dbReference type="InterPro" id="IPR021476">
    <property type="entry name" value="Egh16-like"/>
</dbReference>
<dbReference type="Proteomes" id="UP000758603">
    <property type="component" value="Unassembled WGS sequence"/>
</dbReference>
<dbReference type="EMBL" id="JAGPXC010000001">
    <property type="protein sequence ID" value="KAH6661290.1"/>
    <property type="molecule type" value="Genomic_DNA"/>
</dbReference>
<gene>
    <name evidence="3" type="ORF">BKA67DRAFT_81154</name>
</gene>
<dbReference type="PANTHER" id="PTHR34618">
    <property type="entry name" value="SURFACE PROTEIN MAS1, PUTATIVE-RELATED"/>
    <property type="match status" value="1"/>
</dbReference>
<dbReference type="RefSeq" id="XP_045965421.1">
    <property type="nucleotide sequence ID" value="XM_046109450.1"/>
</dbReference>
<reference evidence="3" key="1">
    <citation type="journal article" date="2021" name="Nat. Commun.">
        <title>Genetic determinants of endophytism in the Arabidopsis root mycobiome.</title>
        <authorList>
            <person name="Mesny F."/>
            <person name="Miyauchi S."/>
            <person name="Thiergart T."/>
            <person name="Pickel B."/>
            <person name="Atanasova L."/>
            <person name="Karlsson M."/>
            <person name="Huettel B."/>
            <person name="Barry K.W."/>
            <person name="Haridas S."/>
            <person name="Chen C."/>
            <person name="Bauer D."/>
            <person name="Andreopoulos W."/>
            <person name="Pangilinan J."/>
            <person name="LaButti K."/>
            <person name="Riley R."/>
            <person name="Lipzen A."/>
            <person name="Clum A."/>
            <person name="Drula E."/>
            <person name="Henrissat B."/>
            <person name="Kohler A."/>
            <person name="Grigoriev I.V."/>
            <person name="Martin F.M."/>
            <person name="Hacquard S."/>
        </authorList>
    </citation>
    <scope>NUCLEOTIDE SEQUENCE</scope>
    <source>
        <strain evidence="3">MPI-SDFR-AT-0073</strain>
    </source>
</reference>
<dbReference type="Pfam" id="PF11327">
    <property type="entry name" value="Egh16-like"/>
    <property type="match status" value="1"/>
</dbReference>
<protein>
    <recommendedName>
        <fullName evidence="5">Gas1-like protein</fullName>
    </recommendedName>
</protein>
<name>A0A9P8V043_9PEZI</name>
<feature type="compositionally biased region" description="Low complexity" evidence="1">
    <location>
        <begin position="135"/>
        <end position="159"/>
    </location>
</feature>
<feature type="signal peptide" evidence="2">
    <location>
        <begin position="1"/>
        <end position="19"/>
    </location>
</feature>
<feature type="compositionally biased region" description="Low complexity" evidence="1">
    <location>
        <begin position="293"/>
        <end position="314"/>
    </location>
</feature>
<dbReference type="PANTHER" id="PTHR34618:SF3">
    <property type="entry name" value="GEGH 16 PROTEIN"/>
    <property type="match status" value="1"/>
</dbReference>